<evidence type="ECO:0008006" key="5">
    <source>
        <dbReference type="Google" id="ProtNLM"/>
    </source>
</evidence>
<feature type="signal peptide" evidence="2">
    <location>
        <begin position="1"/>
        <end position="18"/>
    </location>
</feature>
<feature type="transmembrane region" description="Helical" evidence="1">
    <location>
        <begin position="146"/>
        <end position="168"/>
    </location>
</feature>
<dbReference type="Proteomes" id="UP000217348">
    <property type="component" value="Chromosome"/>
</dbReference>
<sequence length="533" mass="61081">MKNKILYALLLLVSGLKAQEIQFETDTKEIKIGEQIKYKISVEASDGEAVLFPDGQTFSPLEMVRTTPIDTLSKGEKIRLEKEYFLTQFDSGNYTIPRQRIRINATDFYTDSLRIEVRSVAVDTLKQPLYDIKPIMEVTPSKSTNLWLWIGSILALIALGLLAVYLFIFRKKRLSQEEIMRNLPPFERAIEELKKLQNSKYLIESKHKEYYSELTDIIRKYLEEEVHISAKESTSDELLEKIHLLQQDGKLNLTLETISNLKRVLQTADLVKFAKNKPSDNIAEYDRETIEDVVVKTKKAIPEVSEDTENYHNEQIKVLQEKKRKKKKIINIIVATIAVALVGIFSYYVTYNFFGGNSIQKISKTEWVTSDYGYPITELTTPKILTRRQIIDIKGFEGLVNKQYVFDFGSINSELYIMTSIITFKQTGSDQKFELDPEMVNEIVLSQLDAAGAKNITTLREEYTTPSGVQGIKVSGKMTLNDEKSKKPFDAGYELYSFTENGALQQLLITHIDTPQAGEIAQRILHSINFKRD</sequence>
<reference evidence="4" key="1">
    <citation type="submission" date="2017-06" db="EMBL/GenBank/DDBJ databases">
        <title>Capnocytophaga spp. assemblies.</title>
        <authorList>
            <person name="Gulvik C.A."/>
        </authorList>
    </citation>
    <scope>NUCLEOTIDE SEQUENCE [LARGE SCALE GENOMIC DNA]</scope>
    <source>
        <strain evidence="4">H2177</strain>
    </source>
</reference>
<evidence type="ECO:0000313" key="3">
    <source>
        <dbReference type="EMBL" id="ATA89841.1"/>
    </source>
</evidence>
<dbReference type="KEGG" id="csto:CGC58_08925"/>
<dbReference type="AlphaFoldDB" id="A0A250FXX6"/>
<name>A0A250FXX6_9FLAO</name>
<dbReference type="OrthoDB" id="9807384at2"/>
<dbReference type="RefSeq" id="WP_095896401.1">
    <property type="nucleotide sequence ID" value="NZ_CP022387.1"/>
</dbReference>
<proteinExistence type="predicted"/>
<evidence type="ECO:0000256" key="1">
    <source>
        <dbReference type="SAM" id="Phobius"/>
    </source>
</evidence>
<evidence type="ECO:0000313" key="4">
    <source>
        <dbReference type="Proteomes" id="UP000217348"/>
    </source>
</evidence>
<keyword evidence="1" id="KW-1133">Transmembrane helix</keyword>
<gene>
    <name evidence="3" type="ORF">CGC58_08925</name>
</gene>
<accession>A0A250FXX6</accession>
<protein>
    <recommendedName>
        <fullName evidence="5">Protein BatD</fullName>
    </recommendedName>
</protein>
<organism evidence="3 4">
    <name type="scientific">Capnocytophaga stomatis</name>
    <dbReference type="NCBI Taxonomy" id="1848904"/>
    <lineage>
        <taxon>Bacteria</taxon>
        <taxon>Pseudomonadati</taxon>
        <taxon>Bacteroidota</taxon>
        <taxon>Flavobacteriia</taxon>
        <taxon>Flavobacteriales</taxon>
        <taxon>Flavobacteriaceae</taxon>
        <taxon>Capnocytophaga</taxon>
    </lineage>
</organism>
<feature type="transmembrane region" description="Helical" evidence="1">
    <location>
        <begin position="329"/>
        <end position="349"/>
    </location>
</feature>
<keyword evidence="2" id="KW-0732">Signal</keyword>
<keyword evidence="1" id="KW-0472">Membrane</keyword>
<evidence type="ECO:0000256" key="2">
    <source>
        <dbReference type="SAM" id="SignalP"/>
    </source>
</evidence>
<dbReference type="EMBL" id="CP022387">
    <property type="protein sequence ID" value="ATA89841.1"/>
    <property type="molecule type" value="Genomic_DNA"/>
</dbReference>
<feature type="chain" id="PRO_5013055280" description="Protein BatD" evidence="2">
    <location>
        <begin position="19"/>
        <end position="533"/>
    </location>
</feature>
<keyword evidence="1" id="KW-0812">Transmembrane</keyword>